<protein>
    <recommendedName>
        <fullName evidence="1">HAT C-terminal dimerisation domain-containing protein</fullName>
    </recommendedName>
</protein>
<dbReference type="Proteomes" id="UP001152795">
    <property type="component" value="Unassembled WGS sequence"/>
</dbReference>
<dbReference type="AlphaFoldDB" id="A0A7D9DD49"/>
<accession>A0A7D9DD49</accession>
<feature type="domain" description="HAT C-terminal dimerisation" evidence="1">
    <location>
        <begin position="90"/>
        <end position="153"/>
    </location>
</feature>
<evidence type="ECO:0000313" key="3">
    <source>
        <dbReference type="Proteomes" id="UP001152795"/>
    </source>
</evidence>
<comment type="caution">
    <text evidence="2">The sequence shown here is derived from an EMBL/GenBank/DDBJ whole genome shotgun (WGS) entry which is preliminary data.</text>
</comment>
<dbReference type="InterPro" id="IPR012337">
    <property type="entry name" value="RNaseH-like_sf"/>
</dbReference>
<organism evidence="2 3">
    <name type="scientific">Paramuricea clavata</name>
    <name type="common">Red gorgonian</name>
    <name type="synonym">Violescent sea-whip</name>
    <dbReference type="NCBI Taxonomy" id="317549"/>
    <lineage>
        <taxon>Eukaryota</taxon>
        <taxon>Metazoa</taxon>
        <taxon>Cnidaria</taxon>
        <taxon>Anthozoa</taxon>
        <taxon>Octocorallia</taxon>
        <taxon>Malacalcyonacea</taxon>
        <taxon>Plexauridae</taxon>
        <taxon>Paramuricea</taxon>
    </lineage>
</organism>
<gene>
    <name evidence="2" type="ORF">PACLA_8A015968</name>
</gene>
<dbReference type="Pfam" id="PF05699">
    <property type="entry name" value="Dimer_Tnp_hAT"/>
    <property type="match status" value="1"/>
</dbReference>
<reference evidence="2" key="1">
    <citation type="submission" date="2020-04" db="EMBL/GenBank/DDBJ databases">
        <authorList>
            <person name="Alioto T."/>
            <person name="Alioto T."/>
            <person name="Gomez Garrido J."/>
        </authorList>
    </citation>
    <scope>NUCLEOTIDE SEQUENCE</scope>
    <source>
        <strain evidence="2">A484AB</strain>
    </source>
</reference>
<keyword evidence="3" id="KW-1185">Reference proteome</keyword>
<evidence type="ECO:0000259" key="1">
    <source>
        <dbReference type="Pfam" id="PF05699"/>
    </source>
</evidence>
<proteinExistence type="predicted"/>
<dbReference type="InterPro" id="IPR008906">
    <property type="entry name" value="HATC_C_dom"/>
</dbReference>
<dbReference type="OrthoDB" id="6159421at2759"/>
<dbReference type="SUPFAM" id="SSF53098">
    <property type="entry name" value="Ribonuclease H-like"/>
    <property type="match status" value="1"/>
</dbReference>
<dbReference type="EMBL" id="CACRXK020000541">
    <property type="protein sequence ID" value="CAB3982792.1"/>
    <property type="molecule type" value="Genomic_DNA"/>
</dbReference>
<dbReference type="PANTHER" id="PTHR46880">
    <property type="entry name" value="RAS-ASSOCIATING DOMAIN-CONTAINING PROTEIN"/>
    <property type="match status" value="1"/>
</dbReference>
<name>A0A7D9DD49_PARCT</name>
<sequence>MSLVNKPNVIFQSETSAIHKFHSNCTSAYKSILSCFVKPVLLKGDVAVAAKFPQVISTEKLQILDQEWRELGFDEEISELADKCATSPTEEFWANVALNEKYRILGKFAKAMLCLPVSNADCERVFSKLKLIKTKQRNRFSTEGVASLIFVKDGIKHMAGSCENFEPTKEMLDRCNKEMYTNVEAIYGDAALAANESEDDDV</sequence>
<dbReference type="PANTHER" id="PTHR46880:SF5">
    <property type="entry name" value="DUF4371 DOMAIN-CONTAINING PROTEIN"/>
    <property type="match status" value="1"/>
</dbReference>
<evidence type="ECO:0000313" key="2">
    <source>
        <dbReference type="EMBL" id="CAB3982792.1"/>
    </source>
</evidence>
<dbReference type="GO" id="GO:0046983">
    <property type="term" value="F:protein dimerization activity"/>
    <property type="evidence" value="ECO:0007669"/>
    <property type="project" value="InterPro"/>
</dbReference>